<protein>
    <submittedName>
        <fullName evidence="2">Phosphoglycolate phosphatase</fullName>
    </submittedName>
</protein>
<proteinExistence type="predicted"/>
<dbReference type="Gene3D" id="3.40.50.1000">
    <property type="entry name" value="HAD superfamily/HAD-like"/>
    <property type="match status" value="1"/>
</dbReference>
<dbReference type="Gene3D" id="1.10.150.400">
    <property type="match status" value="1"/>
</dbReference>
<dbReference type="SUPFAM" id="SSF56784">
    <property type="entry name" value="HAD-like"/>
    <property type="match status" value="1"/>
</dbReference>
<dbReference type="AlphaFoldDB" id="A0A2T7BLD6"/>
<keyword evidence="3" id="KW-1185">Reference proteome</keyword>
<organism evidence="2 3">
    <name type="scientific">Chitinophaga parva</name>
    <dbReference type="NCBI Taxonomy" id="2169414"/>
    <lineage>
        <taxon>Bacteria</taxon>
        <taxon>Pseudomonadati</taxon>
        <taxon>Bacteroidota</taxon>
        <taxon>Chitinophagia</taxon>
        <taxon>Chitinophagales</taxon>
        <taxon>Chitinophagaceae</taxon>
        <taxon>Chitinophaga</taxon>
    </lineage>
</organism>
<evidence type="ECO:0000256" key="1">
    <source>
        <dbReference type="ARBA" id="ARBA00022801"/>
    </source>
</evidence>
<dbReference type="GO" id="GO:0016787">
    <property type="term" value="F:hydrolase activity"/>
    <property type="evidence" value="ECO:0007669"/>
    <property type="project" value="UniProtKB-KW"/>
</dbReference>
<dbReference type="Pfam" id="PF00702">
    <property type="entry name" value="Hydrolase"/>
    <property type="match status" value="1"/>
</dbReference>
<keyword evidence="1" id="KW-0378">Hydrolase</keyword>
<dbReference type="InterPro" id="IPR036412">
    <property type="entry name" value="HAD-like_sf"/>
</dbReference>
<dbReference type="InterPro" id="IPR051540">
    <property type="entry name" value="S-2-haloacid_dehalogenase"/>
</dbReference>
<accession>A0A2T7BLD6</accession>
<name>A0A2T7BLD6_9BACT</name>
<dbReference type="OrthoDB" id="3669651at2"/>
<dbReference type="EMBL" id="QCYK01000001">
    <property type="protein sequence ID" value="PUZ28492.1"/>
    <property type="molecule type" value="Genomic_DNA"/>
</dbReference>
<dbReference type="PANTHER" id="PTHR43316:SF8">
    <property type="entry name" value="HAD FAMILY HYDROLASE"/>
    <property type="match status" value="1"/>
</dbReference>
<dbReference type="SFLD" id="SFLDG01129">
    <property type="entry name" value="C1.5:_HAD__Beta-PGM__Phosphata"/>
    <property type="match status" value="1"/>
</dbReference>
<sequence length="261" mass="30028">MDCVIGLQPVILRGIYQQRHIYIFIMEGIKHISFDLWYTLIQSDHSYKPKRDQLFKDTFQVARSLEEINTQFKYFDILINAINEKTGGQGTFHEIYYHLLAALGVDIRQVHTEQLDAYYAATEKLFFQHRPTLIDPETPALFQDLRDMGYTISLLSNTAYIPGATLRQLMPEWGIDGYFDFQLYSDEEGTSKPAAKFYQLMFDRVNKMYPVTKEQILHVGDNPIADVKGGSNFGVKTLLLPPDTTLSALLRPVFRKATAVK</sequence>
<comment type="caution">
    <text evidence="2">The sequence shown here is derived from an EMBL/GenBank/DDBJ whole genome shotgun (WGS) entry which is preliminary data.</text>
</comment>
<reference evidence="2 3" key="1">
    <citation type="submission" date="2018-04" db="EMBL/GenBank/DDBJ databases">
        <title>Chitinophaga fuyangensis sp. nov., isolated from soil in a chemical factory.</title>
        <authorList>
            <person name="Chen K."/>
        </authorList>
    </citation>
    <scope>NUCLEOTIDE SEQUENCE [LARGE SCALE GENOMIC DNA]</scope>
    <source>
        <strain evidence="2 3">LY-1</strain>
    </source>
</reference>
<dbReference type="SFLD" id="SFLDS00003">
    <property type="entry name" value="Haloacid_Dehalogenase"/>
    <property type="match status" value="1"/>
</dbReference>
<dbReference type="InterPro" id="IPR023214">
    <property type="entry name" value="HAD_sf"/>
</dbReference>
<evidence type="ECO:0000313" key="3">
    <source>
        <dbReference type="Proteomes" id="UP000244450"/>
    </source>
</evidence>
<evidence type="ECO:0000313" key="2">
    <source>
        <dbReference type="EMBL" id="PUZ28492.1"/>
    </source>
</evidence>
<gene>
    <name evidence="2" type="ORF">DCC81_03130</name>
</gene>
<dbReference type="InterPro" id="IPR006439">
    <property type="entry name" value="HAD-SF_hydro_IA"/>
</dbReference>
<dbReference type="NCBIfam" id="TIGR01549">
    <property type="entry name" value="HAD-SF-IA-v1"/>
    <property type="match status" value="1"/>
</dbReference>
<dbReference type="Proteomes" id="UP000244450">
    <property type="component" value="Unassembled WGS sequence"/>
</dbReference>
<dbReference type="PANTHER" id="PTHR43316">
    <property type="entry name" value="HYDROLASE, HALOACID DELAHOGENASE-RELATED"/>
    <property type="match status" value="1"/>
</dbReference>